<accession>A0A0M8NZ28</accession>
<protein>
    <submittedName>
        <fullName evidence="1">Uncharacterized protein</fullName>
    </submittedName>
</protein>
<reference evidence="1 2" key="1">
    <citation type="submission" date="2015-08" db="EMBL/GenBank/DDBJ databases">
        <title>Genome sequencing of Penicillium nordicum.</title>
        <authorList>
            <person name="Nguyen H.D."/>
            <person name="Seifert K.A."/>
        </authorList>
    </citation>
    <scope>NUCLEOTIDE SEQUENCE [LARGE SCALE GENOMIC DNA]</scope>
    <source>
        <strain evidence="1 2">DAOMC 185683</strain>
    </source>
</reference>
<proteinExistence type="predicted"/>
<dbReference type="EMBL" id="LHQQ01000172">
    <property type="protein sequence ID" value="KOS40207.1"/>
    <property type="molecule type" value="Genomic_DNA"/>
</dbReference>
<gene>
    <name evidence="1" type="ORF">ACN38_g8936</name>
</gene>
<organism evidence="1 2">
    <name type="scientific">Penicillium nordicum</name>
    <dbReference type="NCBI Taxonomy" id="229535"/>
    <lineage>
        <taxon>Eukaryota</taxon>
        <taxon>Fungi</taxon>
        <taxon>Dikarya</taxon>
        <taxon>Ascomycota</taxon>
        <taxon>Pezizomycotina</taxon>
        <taxon>Eurotiomycetes</taxon>
        <taxon>Eurotiomycetidae</taxon>
        <taxon>Eurotiales</taxon>
        <taxon>Aspergillaceae</taxon>
        <taxon>Penicillium</taxon>
    </lineage>
</organism>
<dbReference type="AlphaFoldDB" id="A0A0M8NZ28"/>
<comment type="caution">
    <text evidence="1">The sequence shown here is derived from an EMBL/GenBank/DDBJ whole genome shotgun (WGS) entry which is preliminary data.</text>
</comment>
<evidence type="ECO:0000313" key="2">
    <source>
        <dbReference type="Proteomes" id="UP000037696"/>
    </source>
</evidence>
<evidence type="ECO:0000313" key="1">
    <source>
        <dbReference type="EMBL" id="KOS40207.1"/>
    </source>
</evidence>
<keyword evidence="2" id="KW-1185">Reference proteome</keyword>
<name>A0A0M8NZ28_9EURO</name>
<dbReference type="Proteomes" id="UP000037696">
    <property type="component" value="Unassembled WGS sequence"/>
</dbReference>
<sequence>MVQHTLRSGSDSKDHFEDIERKKAGDSWGEVAYKKFPYLTKAYNSEDWLVVTHPTTNSPAYGLYAADSRVGVARVRNR</sequence>